<dbReference type="InterPro" id="IPR016152">
    <property type="entry name" value="PTrfase/Anion_transptr"/>
</dbReference>
<protein>
    <submittedName>
        <fullName evidence="2">PTS system galactitol-specific EIIA component</fullName>
    </submittedName>
</protein>
<evidence type="ECO:0000259" key="1">
    <source>
        <dbReference type="PROSITE" id="PS51094"/>
    </source>
</evidence>
<organism evidence="2">
    <name type="scientific">bioreactor metagenome</name>
    <dbReference type="NCBI Taxonomy" id="1076179"/>
    <lineage>
        <taxon>unclassified sequences</taxon>
        <taxon>metagenomes</taxon>
        <taxon>ecological metagenomes</taxon>
    </lineage>
</organism>
<comment type="caution">
    <text evidence="2">The sequence shown here is derived from an EMBL/GenBank/DDBJ whole genome shotgun (WGS) entry which is preliminary data.</text>
</comment>
<dbReference type="InterPro" id="IPR051541">
    <property type="entry name" value="PTS_SugarTrans_NitroReg"/>
</dbReference>
<gene>
    <name evidence="2" type="primary">gatA_32</name>
    <name evidence="2" type="ORF">SDC9_143730</name>
</gene>
<sequence>MDKNKTSSSIDKLVFLDVEASDQNTFFQIIADRLFHLGYVKETFYQGLAEREAHYPTGLPSVPYAVAIPHCDPVNVVKEGMAIVRFKDPIIFREMGTEDKTQSCKFAFVLMIKGVHEVSILSSLMKIFNNKDLMEQMISGNEAEIANIFQKV</sequence>
<dbReference type="PANTHER" id="PTHR47738:SF3">
    <property type="entry name" value="PHOSPHOTRANSFERASE SYSTEM MANNITOL_FRUCTOSE-SPECIFIC IIA DOMAIN CONTAINING PROTEIN"/>
    <property type="match status" value="1"/>
</dbReference>
<reference evidence="2" key="1">
    <citation type="submission" date="2019-08" db="EMBL/GenBank/DDBJ databases">
        <authorList>
            <person name="Kucharzyk K."/>
            <person name="Murdoch R.W."/>
            <person name="Higgins S."/>
            <person name="Loffler F."/>
        </authorList>
    </citation>
    <scope>NUCLEOTIDE SEQUENCE</scope>
</reference>
<name>A0A645E4R2_9ZZZZ</name>
<dbReference type="Pfam" id="PF00359">
    <property type="entry name" value="PTS_EIIA_2"/>
    <property type="match status" value="1"/>
</dbReference>
<dbReference type="CDD" id="cd00211">
    <property type="entry name" value="PTS_IIA_fru"/>
    <property type="match status" value="1"/>
</dbReference>
<accession>A0A645E4R2</accession>
<dbReference type="SUPFAM" id="SSF55804">
    <property type="entry name" value="Phoshotransferase/anion transport protein"/>
    <property type="match status" value="1"/>
</dbReference>
<dbReference type="EMBL" id="VSSQ01042935">
    <property type="protein sequence ID" value="MPM96566.1"/>
    <property type="molecule type" value="Genomic_DNA"/>
</dbReference>
<dbReference type="InterPro" id="IPR002178">
    <property type="entry name" value="PTS_EIIA_type-2_dom"/>
</dbReference>
<evidence type="ECO:0000313" key="2">
    <source>
        <dbReference type="EMBL" id="MPM96566.1"/>
    </source>
</evidence>
<dbReference type="PROSITE" id="PS51094">
    <property type="entry name" value="PTS_EIIA_TYPE_2"/>
    <property type="match status" value="1"/>
</dbReference>
<dbReference type="AlphaFoldDB" id="A0A645E4R2"/>
<feature type="domain" description="PTS EIIA type-2" evidence="1">
    <location>
        <begin position="7"/>
        <end position="152"/>
    </location>
</feature>
<dbReference type="Gene3D" id="3.40.930.10">
    <property type="entry name" value="Mannitol-specific EII, Chain A"/>
    <property type="match status" value="1"/>
</dbReference>
<dbReference type="PANTHER" id="PTHR47738">
    <property type="entry name" value="PTS SYSTEM FRUCTOSE-LIKE EIIA COMPONENT-RELATED"/>
    <property type="match status" value="1"/>
</dbReference>
<proteinExistence type="predicted"/>